<sequence length="27" mass="2676">MASLMAAANAFGLMALATADGNHELIA</sequence>
<dbReference type="EMBL" id="CAAE01014676">
    <property type="protein sequence ID" value="CAG02078.1"/>
    <property type="molecule type" value="Genomic_DNA"/>
</dbReference>
<protein>
    <submittedName>
        <fullName evidence="1">(spotted green pufferfish) hypothetical protein</fullName>
    </submittedName>
</protein>
<reference evidence="1" key="2">
    <citation type="submission" date="2004-02" db="EMBL/GenBank/DDBJ databases">
        <authorList>
            <consortium name="Genoscope"/>
            <consortium name="Whitehead Institute Centre for Genome Research"/>
        </authorList>
    </citation>
    <scope>NUCLEOTIDE SEQUENCE</scope>
</reference>
<dbReference type="KEGG" id="tng:GSTEN00021062G001"/>
<evidence type="ECO:0000313" key="1">
    <source>
        <dbReference type="EMBL" id="CAG02078.1"/>
    </source>
</evidence>
<dbReference type="AlphaFoldDB" id="Q4SBA4"/>
<organism evidence="1">
    <name type="scientific">Tetraodon nigroviridis</name>
    <name type="common">Spotted green pufferfish</name>
    <name type="synonym">Chelonodon nigroviridis</name>
    <dbReference type="NCBI Taxonomy" id="99883"/>
    <lineage>
        <taxon>Eukaryota</taxon>
        <taxon>Metazoa</taxon>
        <taxon>Chordata</taxon>
        <taxon>Craniata</taxon>
        <taxon>Vertebrata</taxon>
        <taxon>Euteleostomi</taxon>
        <taxon>Actinopterygii</taxon>
        <taxon>Neopterygii</taxon>
        <taxon>Teleostei</taxon>
        <taxon>Neoteleostei</taxon>
        <taxon>Acanthomorphata</taxon>
        <taxon>Eupercaria</taxon>
        <taxon>Tetraodontiformes</taxon>
        <taxon>Tetradontoidea</taxon>
        <taxon>Tetraodontidae</taxon>
        <taxon>Tetraodon</taxon>
    </lineage>
</organism>
<name>Q4SBA4_TETNG</name>
<accession>Q4SBA4</accession>
<proteinExistence type="predicted"/>
<reference evidence="1" key="1">
    <citation type="journal article" date="2004" name="Nature">
        <title>Genome duplication in the teleost fish Tetraodon nigroviridis reveals the early vertebrate proto-karyotype.</title>
        <authorList>
            <person name="Jaillon O."/>
            <person name="Aury J.-M."/>
            <person name="Brunet F."/>
            <person name="Petit J.-L."/>
            <person name="Stange-Thomann N."/>
            <person name="Mauceli E."/>
            <person name="Bouneau L."/>
            <person name="Fischer C."/>
            <person name="Ozouf-Costaz C."/>
            <person name="Bernot A."/>
            <person name="Nicaud S."/>
            <person name="Jaffe D."/>
            <person name="Fisher S."/>
            <person name="Lutfalla G."/>
            <person name="Dossat C."/>
            <person name="Segurens B."/>
            <person name="Dasilva C."/>
            <person name="Salanoubat M."/>
            <person name="Levy M."/>
            <person name="Boudet N."/>
            <person name="Castellano S."/>
            <person name="Anthouard V."/>
            <person name="Jubin C."/>
            <person name="Castelli V."/>
            <person name="Katinka M."/>
            <person name="Vacherie B."/>
            <person name="Biemont C."/>
            <person name="Skalli Z."/>
            <person name="Cattolico L."/>
            <person name="Poulain J."/>
            <person name="De Berardinis V."/>
            <person name="Cruaud C."/>
            <person name="Duprat S."/>
            <person name="Brottier P."/>
            <person name="Coutanceau J.-P."/>
            <person name="Gouzy J."/>
            <person name="Parra G."/>
            <person name="Lardier G."/>
            <person name="Chapple C."/>
            <person name="McKernan K.J."/>
            <person name="McEwan P."/>
            <person name="Bosak S."/>
            <person name="Kellis M."/>
            <person name="Volff J.-N."/>
            <person name="Guigo R."/>
            <person name="Zody M.C."/>
            <person name="Mesirov J."/>
            <person name="Lindblad-Toh K."/>
            <person name="Birren B."/>
            <person name="Nusbaum C."/>
            <person name="Kahn D."/>
            <person name="Robinson-Rechavi M."/>
            <person name="Laudet V."/>
            <person name="Schachter V."/>
            <person name="Quetier F."/>
            <person name="Saurin W."/>
            <person name="Scarpelli C."/>
            <person name="Wincker P."/>
            <person name="Lander E.S."/>
            <person name="Weissenbach J."/>
            <person name="Roest Crollius H."/>
        </authorList>
    </citation>
    <scope>NUCLEOTIDE SEQUENCE [LARGE SCALE GENOMIC DNA]</scope>
</reference>
<gene>
    <name evidence="1" type="ORF">GSTENG00021062001</name>
</gene>
<comment type="caution">
    <text evidence="1">The sequence shown here is derived from an EMBL/GenBank/DDBJ whole genome shotgun (WGS) entry which is preliminary data.</text>
</comment>